<keyword evidence="3" id="KW-0560">Oxidoreductase</keyword>
<reference evidence="5" key="2">
    <citation type="journal article" date="2023" name="IMA Fungus">
        <title>Comparative genomic study of the Penicillium genus elucidates a diverse pangenome and 15 lateral gene transfer events.</title>
        <authorList>
            <person name="Petersen C."/>
            <person name="Sorensen T."/>
            <person name="Nielsen M.R."/>
            <person name="Sondergaard T.E."/>
            <person name="Sorensen J.L."/>
            <person name="Fitzpatrick D.A."/>
            <person name="Frisvad J.C."/>
            <person name="Nielsen K.L."/>
        </authorList>
    </citation>
    <scope>NUCLEOTIDE SEQUENCE</scope>
    <source>
        <strain evidence="5">IBT 16125</strain>
    </source>
</reference>
<keyword evidence="6" id="KW-1185">Reference proteome</keyword>
<dbReference type="InterPro" id="IPR002347">
    <property type="entry name" value="SDR_fam"/>
</dbReference>
<dbReference type="PROSITE" id="PS00061">
    <property type="entry name" value="ADH_SHORT"/>
    <property type="match status" value="1"/>
</dbReference>
<dbReference type="RefSeq" id="XP_056760605.1">
    <property type="nucleotide sequence ID" value="XM_056915851.1"/>
</dbReference>
<dbReference type="EMBL" id="JAPVEA010000009">
    <property type="protein sequence ID" value="KAJ5433313.1"/>
    <property type="molecule type" value="Genomic_DNA"/>
</dbReference>
<comment type="similarity">
    <text evidence="1">Belongs to the short-chain dehydrogenases/reductases (SDR) family.</text>
</comment>
<dbReference type="GO" id="GO:0019594">
    <property type="term" value="P:mannitol metabolic process"/>
    <property type="evidence" value="ECO:0007669"/>
    <property type="project" value="UniProtKB-ARBA"/>
</dbReference>
<dbReference type="SUPFAM" id="SSF51735">
    <property type="entry name" value="NAD(P)-binding Rossmann-fold domains"/>
    <property type="match status" value="1"/>
</dbReference>
<evidence type="ECO:0000256" key="1">
    <source>
        <dbReference type="ARBA" id="ARBA00006484"/>
    </source>
</evidence>
<dbReference type="Pfam" id="PF13561">
    <property type="entry name" value="adh_short_C2"/>
    <property type="match status" value="1"/>
</dbReference>
<evidence type="ECO:0000256" key="3">
    <source>
        <dbReference type="ARBA" id="ARBA00023002"/>
    </source>
</evidence>
<dbReference type="InterPro" id="IPR036291">
    <property type="entry name" value="NAD(P)-bd_dom_sf"/>
</dbReference>
<evidence type="ECO:0000256" key="2">
    <source>
        <dbReference type="ARBA" id="ARBA00022857"/>
    </source>
</evidence>
<proteinExistence type="inferred from homology"/>
<dbReference type="FunFam" id="3.40.50.720:FF:000090">
    <property type="entry name" value="NADP-dependent mannitol dehydrogenase"/>
    <property type="match status" value="1"/>
</dbReference>
<dbReference type="PANTHER" id="PTHR43008">
    <property type="entry name" value="BENZIL REDUCTASE"/>
    <property type="match status" value="1"/>
</dbReference>
<evidence type="ECO:0000313" key="5">
    <source>
        <dbReference type="EMBL" id="KAJ5433313.1"/>
    </source>
</evidence>
<dbReference type="GO" id="GO:0050085">
    <property type="term" value="F:mannitol 2-dehydrogenase (NADP+) activity"/>
    <property type="evidence" value="ECO:0007669"/>
    <property type="project" value="UniProtKB-ARBA"/>
</dbReference>
<dbReference type="PRINTS" id="PR00080">
    <property type="entry name" value="SDRFAMILY"/>
</dbReference>
<keyword evidence="2" id="KW-0521">NADP</keyword>
<sequence>MSMSIEDSAPAREGFPRPFPNTPSNVLEQFRLDGKVVVVNGAADGIGLAVAQAMAEAGANVALWYNSNNAAIEKSQELANLHNVKSAAYKVDVSESTQVSETMEKVVEDFGKIDVFVANAGMAISKPILEQTLSEYQKQMSVNVDGIVYCAKYAGHVFQRQGFGNLIITSSMSAHIVNVPVDQPVYNATKAFVTHFGKSLAREWREFARVNIVSPGFFDTKMGASPLCLNEAYRMSSLGRQGHVKEIKGLYLYLASDASTYMTGSDVLIDGGYVLP</sequence>
<gene>
    <name evidence="5" type="ORF">N7458_012469</name>
</gene>
<dbReference type="PRINTS" id="PR00081">
    <property type="entry name" value="GDHRDH"/>
</dbReference>
<feature type="region of interest" description="Disordered" evidence="4">
    <location>
        <begin position="1"/>
        <end position="20"/>
    </location>
</feature>
<dbReference type="Gene3D" id="3.40.50.720">
    <property type="entry name" value="NAD(P)-binding Rossmann-like Domain"/>
    <property type="match status" value="1"/>
</dbReference>
<evidence type="ECO:0000313" key="6">
    <source>
        <dbReference type="Proteomes" id="UP001213681"/>
    </source>
</evidence>
<comment type="caution">
    <text evidence="5">The sequence shown here is derived from an EMBL/GenBank/DDBJ whole genome shotgun (WGS) entry which is preliminary data.</text>
</comment>
<dbReference type="GO" id="GO:0050664">
    <property type="term" value="F:oxidoreductase activity, acting on NAD(P)H, oxygen as acceptor"/>
    <property type="evidence" value="ECO:0007669"/>
    <property type="project" value="TreeGrafter"/>
</dbReference>
<dbReference type="Proteomes" id="UP001213681">
    <property type="component" value="Unassembled WGS sequence"/>
</dbReference>
<evidence type="ECO:0000256" key="4">
    <source>
        <dbReference type="SAM" id="MobiDB-lite"/>
    </source>
</evidence>
<dbReference type="AlphaFoldDB" id="A0AAD6BVM6"/>
<reference evidence="5" key="1">
    <citation type="submission" date="2022-12" db="EMBL/GenBank/DDBJ databases">
        <authorList>
            <person name="Petersen C."/>
        </authorList>
    </citation>
    <scope>NUCLEOTIDE SEQUENCE</scope>
    <source>
        <strain evidence="5">IBT 16125</strain>
    </source>
</reference>
<accession>A0AAD6BVM6</accession>
<organism evidence="5 6">
    <name type="scientific">Penicillium daleae</name>
    <dbReference type="NCBI Taxonomy" id="63821"/>
    <lineage>
        <taxon>Eukaryota</taxon>
        <taxon>Fungi</taxon>
        <taxon>Dikarya</taxon>
        <taxon>Ascomycota</taxon>
        <taxon>Pezizomycotina</taxon>
        <taxon>Eurotiomycetes</taxon>
        <taxon>Eurotiomycetidae</taxon>
        <taxon>Eurotiales</taxon>
        <taxon>Aspergillaceae</taxon>
        <taxon>Penicillium</taxon>
    </lineage>
</organism>
<dbReference type="PANTHER" id="PTHR43008:SF1">
    <property type="entry name" value="NADP-DEPENDENT MANNITOL DEHYDROGENASE-RELATED"/>
    <property type="match status" value="1"/>
</dbReference>
<dbReference type="GeneID" id="81606094"/>
<protein>
    <submittedName>
        <fullName evidence="5">NADP-dependent mannitol dehydrogenase</fullName>
    </submittedName>
</protein>
<dbReference type="InterPro" id="IPR020904">
    <property type="entry name" value="Sc_DH/Rdtase_CS"/>
</dbReference>
<name>A0AAD6BVM6_9EURO</name>